<name>A0AAV1K0I0_9NEOP</name>
<organism evidence="2 3">
    <name type="scientific">Leptosia nina</name>
    <dbReference type="NCBI Taxonomy" id="320188"/>
    <lineage>
        <taxon>Eukaryota</taxon>
        <taxon>Metazoa</taxon>
        <taxon>Ecdysozoa</taxon>
        <taxon>Arthropoda</taxon>
        <taxon>Hexapoda</taxon>
        <taxon>Insecta</taxon>
        <taxon>Pterygota</taxon>
        <taxon>Neoptera</taxon>
        <taxon>Endopterygota</taxon>
        <taxon>Lepidoptera</taxon>
        <taxon>Glossata</taxon>
        <taxon>Ditrysia</taxon>
        <taxon>Papilionoidea</taxon>
        <taxon>Pieridae</taxon>
        <taxon>Pierinae</taxon>
        <taxon>Leptosia</taxon>
    </lineage>
</organism>
<evidence type="ECO:0000313" key="2">
    <source>
        <dbReference type="EMBL" id="CAK1554135.1"/>
    </source>
</evidence>
<protein>
    <submittedName>
        <fullName evidence="2">Uncharacterized protein</fullName>
    </submittedName>
</protein>
<keyword evidence="3" id="KW-1185">Reference proteome</keyword>
<feature type="region of interest" description="Disordered" evidence="1">
    <location>
        <begin position="47"/>
        <end position="71"/>
    </location>
</feature>
<dbReference type="AlphaFoldDB" id="A0AAV1K0I0"/>
<comment type="caution">
    <text evidence="2">The sequence shown here is derived from an EMBL/GenBank/DDBJ whole genome shotgun (WGS) entry which is preliminary data.</text>
</comment>
<reference evidence="2 3" key="1">
    <citation type="submission" date="2023-11" db="EMBL/GenBank/DDBJ databases">
        <authorList>
            <person name="Okamura Y."/>
        </authorList>
    </citation>
    <scope>NUCLEOTIDE SEQUENCE [LARGE SCALE GENOMIC DNA]</scope>
</reference>
<feature type="compositionally biased region" description="Polar residues" evidence="1">
    <location>
        <begin position="56"/>
        <end position="71"/>
    </location>
</feature>
<sequence length="71" mass="8040">MKIGTAFSAKIFDERHRIDRTSLANDRTVPMSRAALATVRWGRREINREPAEPSRTAVSNEPYTSSHALLE</sequence>
<accession>A0AAV1K0I0</accession>
<dbReference type="EMBL" id="CAVLEF010000265">
    <property type="protein sequence ID" value="CAK1554135.1"/>
    <property type="molecule type" value="Genomic_DNA"/>
</dbReference>
<dbReference type="Proteomes" id="UP001497472">
    <property type="component" value="Unassembled WGS sequence"/>
</dbReference>
<evidence type="ECO:0000256" key="1">
    <source>
        <dbReference type="SAM" id="MobiDB-lite"/>
    </source>
</evidence>
<proteinExistence type="predicted"/>
<evidence type="ECO:0000313" key="3">
    <source>
        <dbReference type="Proteomes" id="UP001497472"/>
    </source>
</evidence>
<gene>
    <name evidence="2" type="ORF">LNINA_LOCUS13071</name>
</gene>